<gene>
    <name evidence="1" type="ORF">GCM10008938_51290</name>
</gene>
<dbReference type="InterPro" id="IPR018777">
    <property type="entry name" value="Replication_initiator_prot_A"/>
</dbReference>
<dbReference type="EMBL" id="BMOD01000047">
    <property type="protein sequence ID" value="GGJ58977.1"/>
    <property type="molecule type" value="Genomic_DNA"/>
</dbReference>
<reference evidence="2" key="1">
    <citation type="journal article" date="2019" name="Int. J. Syst. Evol. Microbiol.">
        <title>The Global Catalogue of Microorganisms (GCM) 10K type strain sequencing project: providing services to taxonomists for standard genome sequencing and annotation.</title>
        <authorList>
            <consortium name="The Broad Institute Genomics Platform"/>
            <consortium name="The Broad Institute Genome Sequencing Center for Infectious Disease"/>
            <person name="Wu L."/>
            <person name="Ma J."/>
        </authorList>
    </citation>
    <scope>NUCLEOTIDE SEQUENCE [LARGE SCALE GENOMIC DNA]</scope>
    <source>
        <strain evidence="2">JCM 14370</strain>
    </source>
</reference>
<protein>
    <recommendedName>
        <fullName evidence="3">Plasmid replication initiator protein</fullName>
    </recommendedName>
</protein>
<proteinExistence type="predicted"/>
<dbReference type="RefSeq" id="WP_189009215.1">
    <property type="nucleotide sequence ID" value="NZ_BMOD01000047.1"/>
</dbReference>
<organism evidence="1 2">
    <name type="scientific">Deinococcus roseus</name>
    <dbReference type="NCBI Taxonomy" id="392414"/>
    <lineage>
        <taxon>Bacteria</taxon>
        <taxon>Thermotogati</taxon>
        <taxon>Deinococcota</taxon>
        <taxon>Deinococci</taxon>
        <taxon>Deinococcales</taxon>
        <taxon>Deinococcaceae</taxon>
        <taxon>Deinococcus</taxon>
    </lineage>
</organism>
<evidence type="ECO:0008006" key="3">
    <source>
        <dbReference type="Google" id="ProtNLM"/>
    </source>
</evidence>
<name>A0ABQ2DIP0_9DEIO</name>
<evidence type="ECO:0000313" key="2">
    <source>
        <dbReference type="Proteomes" id="UP000632222"/>
    </source>
</evidence>
<sequence length="456" mass="52089">MPKKVKKTPSSSPLLPHYAEMNVHYLGLISIQRQIDKKDWRWRIEETRNGRQTVIECLGNQEYGVPHGNDNDFYNAIIHQYVENNMPEDGVVQVTAYELLKLSGKTDNNQNYDALRESLHRLYLSAFFVSQAWLNKKNTRWETVSFKHIDKLRFTSDDEANLSNRSIIQITLPVEITESVRAGYLLPVDGSVLKALKQPTSRALYRLLEARRRDPQDPGMVLESFEENVMIWGQVCKLFGGRSDKIRRSLDHAHEELIENGYLKAVEFEGRGKTQTIIYRFNSRVIPEPDKAKVQLLESHGIWPVQARHYAMEYAHLVEPVVRRYQQMLSKGYTPENPAGLIIKMLKEPDQFGVSLQELPASIPAPAEPTIKPPKNPTTEVLSPIDLEGKRGTVTFLAQRLGKRVSMRHLDAFLDRLKNDDAFALSMFEQFSTAMLDSEQQAQLVVSSLQGDGPGF</sequence>
<evidence type="ECO:0000313" key="1">
    <source>
        <dbReference type="EMBL" id="GGJ58977.1"/>
    </source>
</evidence>
<dbReference type="Proteomes" id="UP000632222">
    <property type="component" value="Unassembled WGS sequence"/>
</dbReference>
<keyword evidence="2" id="KW-1185">Reference proteome</keyword>
<accession>A0ABQ2DIP0</accession>
<dbReference type="Pfam" id="PF10134">
    <property type="entry name" value="RPA"/>
    <property type="match status" value="1"/>
</dbReference>
<comment type="caution">
    <text evidence="1">The sequence shown here is derived from an EMBL/GenBank/DDBJ whole genome shotgun (WGS) entry which is preliminary data.</text>
</comment>